<gene>
    <name evidence="2" type="ORF">D1869_05370</name>
    <name evidence="1" type="ORF">HNQ62_001857</name>
</gene>
<reference evidence="2 3" key="1">
    <citation type="submission" date="2019-10" db="EMBL/GenBank/DDBJ databases">
        <title>Genome Sequences from Six Type Strain Members of the Archaeal Family Sulfolobaceae: Acidianus ambivalens, Acidianus infernus, Metallosphaera prunae, Stygiolobus azoricus, Sulfolobus metallicus, and Sulfurisphaera ohwakuensis.</title>
        <authorList>
            <person name="Counts J.A."/>
            <person name="Kelly R.M."/>
        </authorList>
    </citation>
    <scope>NUCLEOTIDE SEQUENCE [LARGE SCALE GENOMIC DNA]</scope>
    <source>
        <strain evidence="2 3">TA-1</strain>
    </source>
</reference>
<evidence type="ECO:0000313" key="1">
    <source>
        <dbReference type="EMBL" id="MBB5254084.1"/>
    </source>
</evidence>
<evidence type="ECO:0000313" key="4">
    <source>
        <dbReference type="Proteomes" id="UP000582213"/>
    </source>
</evidence>
<organism evidence="2 3">
    <name type="scientific">Sulfurisphaera ohwakuensis</name>
    <dbReference type="NCBI Taxonomy" id="69656"/>
    <lineage>
        <taxon>Archaea</taxon>
        <taxon>Thermoproteota</taxon>
        <taxon>Thermoprotei</taxon>
        <taxon>Sulfolobales</taxon>
        <taxon>Sulfolobaceae</taxon>
        <taxon>Sulfurisphaera</taxon>
    </lineage>
</organism>
<dbReference type="KEGG" id="soh:D1869_05370"/>
<dbReference type="EMBL" id="CP045484">
    <property type="protein sequence ID" value="QGR16676.1"/>
    <property type="molecule type" value="Genomic_DNA"/>
</dbReference>
<name>A0A650CG00_SULOH</name>
<accession>A0A650CG00</accession>
<dbReference type="EMBL" id="JACHFY010000010">
    <property type="protein sequence ID" value="MBB5254084.1"/>
    <property type="molecule type" value="Genomic_DNA"/>
</dbReference>
<dbReference type="RefSeq" id="WP_156014230.1">
    <property type="nucleotide sequence ID" value="NZ_CP045484.1"/>
</dbReference>
<proteinExistence type="predicted"/>
<keyword evidence="3" id="KW-1185">Reference proteome</keyword>
<dbReference type="AlphaFoldDB" id="A0A650CG00"/>
<dbReference type="Proteomes" id="UP000427373">
    <property type="component" value="Chromosome"/>
</dbReference>
<reference evidence="1 4" key="2">
    <citation type="submission" date="2020-08" db="EMBL/GenBank/DDBJ databases">
        <title>Genomic Encyclopedia of Type Strains, Phase IV (KMG-IV): sequencing the most valuable type-strain genomes for metagenomic binning, comparative biology and taxonomic classification.</title>
        <authorList>
            <person name="Goeker M."/>
        </authorList>
    </citation>
    <scope>NUCLEOTIDE SEQUENCE [LARGE SCALE GENOMIC DNA]</scope>
    <source>
        <strain evidence="1 4">DSM 12421</strain>
    </source>
</reference>
<dbReference type="GeneID" id="42800652"/>
<sequence length="86" mass="10117">MSWNFKSGKISLNSKKTCTVDEVIDELKNKYNLEISTLSEIVNDVLIKHFTEHKMQLEDIKKKYANVNNIDEILQNIVKIYKEKQT</sequence>
<protein>
    <submittedName>
        <fullName evidence="2">Uncharacterized protein</fullName>
    </submittedName>
</protein>
<dbReference type="OrthoDB" id="37079at2157"/>
<evidence type="ECO:0000313" key="3">
    <source>
        <dbReference type="Proteomes" id="UP000427373"/>
    </source>
</evidence>
<dbReference type="Proteomes" id="UP000582213">
    <property type="component" value="Unassembled WGS sequence"/>
</dbReference>
<evidence type="ECO:0000313" key="2">
    <source>
        <dbReference type="EMBL" id="QGR16676.1"/>
    </source>
</evidence>